<dbReference type="InterPro" id="IPR003661">
    <property type="entry name" value="HisK_dim/P_dom"/>
</dbReference>
<dbReference type="PANTHER" id="PTHR45436">
    <property type="entry name" value="SENSOR HISTIDINE KINASE YKOH"/>
    <property type="match status" value="1"/>
</dbReference>
<evidence type="ECO:0000256" key="7">
    <source>
        <dbReference type="ARBA" id="ARBA00022989"/>
    </source>
</evidence>
<dbReference type="AlphaFoldDB" id="A0A1H9LPL0"/>
<dbReference type="InterPro" id="IPR036097">
    <property type="entry name" value="HisK_dim/P_sf"/>
</dbReference>
<keyword evidence="6 10" id="KW-0418">Kinase</keyword>
<evidence type="ECO:0000259" key="9">
    <source>
        <dbReference type="PROSITE" id="PS50109"/>
    </source>
</evidence>
<dbReference type="SMART" id="SM00387">
    <property type="entry name" value="HATPase_c"/>
    <property type="match status" value="1"/>
</dbReference>
<dbReference type="PROSITE" id="PS50109">
    <property type="entry name" value="HIS_KIN"/>
    <property type="match status" value="1"/>
</dbReference>
<feature type="domain" description="Histidine kinase" evidence="9">
    <location>
        <begin position="218"/>
        <end position="399"/>
    </location>
</feature>
<name>A0A1H9LPL0_FLAFI</name>
<dbReference type="Pfam" id="PF02518">
    <property type="entry name" value="HATPase_c"/>
    <property type="match status" value="1"/>
</dbReference>
<evidence type="ECO:0000256" key="1">
    <source>
        <dbReference type="ARBA" id="ARBA00000085"/>
    </source>
</evidence>
<dbReference type="GO" id="GO:0000155">
    <property type="term" value="F:phosphorelay sensor kinase activity"/>
    <property type="evidence" value="ECO:0007669"/>
    <property type="project" value="InterPro"/>
</dbReference>
<dbReference type="RefSeq" id="WP_074723473.1">
    <property type="nucleotide sequence ID" value="NZ_CBCRVS010000005.1"/>
</dbReference>
<evidence type="ECO:0000256" key="3">
    <source>
        <dbReference type="ARBA" id="ARBA00022553"/>
    </source>
</evidence>
<keyword evidence="8" id="KW-0472">Membrane</keyword>
<keyword evidence="5 8" id="KW-0812">Transmembrane</keyword>
<keyword evidence="7 8" id="KW-1133">Transmembrane helix</keyword>
<proteinExistence type="predicted"/>
<dbReference type="EMBL" id="FOFZ01000007">
    <property type="protein sequence ID" value="SER13095.1"/>
    <property type="molecule type" value="Genomic_DNA"/>
</dbReference>
<organism evidence="10 11">
    <name type="scientific">Flavobacterium frigoris</name>
    <dbReference type="NCBI Taxonomy" id="229204"/>
    <lineage>
        <taxon>Bacteria</taxon>
        <taxon>Pseudomonadati</taxon>
        <taxon>Bacteroidota</taxon>
        <taxon>Flavobacteriia</taxon>
        <taxon>Flavobacteriales</taxon>
        <taxon>Flavobacteriaceae</taxon>
        <taxon>Flavobacterium</taxon>
    </lineage>
</organism>
<dbReference type="Gene3D" id="1.10.287.130">
    <property type="match status" value="1"/>
</dbReference>
<keyword evidence="11" id="KW-1185">Reference proteome</keyword>
<dbReference type="SUPFAM" id="SSF55874">
    <property type="entry name" value="ATPase domain of HSP90 chaperone/DNA topoisomerase II/histidine kinase"/>
    <property type="match status" value="1"/>
</dbReference>
<evidence type="ECO:0000256" key="8">
    <source>
        <dbReference type="SAM" id="Phobius"/>
    </source>
</evidence>
<dbReference type="SUPFAM" id="SSF47384">
    <property type="entry name" value="Homodimeric domain of signal transducing histidine kinase"/>
    <property type="match status" value="1"/>
</dbReference>
<evidence type="ECO:0000256" key="2">
    <source>
        <dbReference type="ARBA" id="ARBA00012438"/>
    </source>
</evidence>
<dbReference type="InterPro" id="IPR050428">
    <property type="entry name" value="TCS_sensor_his_kinase"/>
</dbReference>
<evidence type="ECO:0000313" key="10">
    <source>
        <dbReference type="EMBL" id="SER13095.1"/>
    </source>
</evidence>
<sequence length="422" mass="48749">MKLLTKTSRYYILYTIPVILFSAIFIYFFLLNEIGESNESILLTRVKVIENYIAKGNTTVLNVFEVNNEVYIKEIEKDRIIPQTIKDTLMYSEIEKEYISSKMIEKNAIVQGKNYQIKVWKSTIEYDELVEVVSVVFIVMLLVLFLVTAYINSRISKLIWTPFKNTLDYIKDFSVNTTDYKKLESNEITEFSELNSSINHMTSKMISDYKNQKKFAENASHEFQTPLAIITGKIDLLLQENTLNEETMKLLVSIEEATSRLSRINKSLLLLSKIENQQYEKTDTVELFPLIEKVKALNEDFILDKKLQFVCETTMDLSFRINSELCFVLINNLIQNAIRHNVKNGKITISIKEETLLISNTGTLEPLDEVSVFERFEKKSSNANSIGLGLAIVKEIAEANSITVLYKYENNEHVFSLSQLKK</sequence>
<dbReference type="CDD" id="cd00082">
    <property type="entry name" value="HisKA"/>
    <property type="match status" value="1"/>
</dbReference>
<dbReference type="GO" id="GO:0005886">
    <property type="term" value="C:plasma membrane"/>
    <property type="evidence" value="ECO:0007669"/>
    <property type="project" value="TreeGrafter"/>
</dbReference>
<evidence type="ECO:0000256" key="6">
    <source>
        <dbReference type="ARBA" id="ARBA00022777"/>
    </source>
</evidence>
<feature type="transmembrane region" description="Helical" evidence="8">
    <location>
        <begin position="132"/>
        <end position="151"/>
    </location>
</feature>
<evidence type="ECO:0000256" key="4">
    <source>
        <dbReference type="ARBA" id="ARBA00022679"/>
    </source>
</evidence>
<dbReference type="CDD" id="cd00075">
    <property type="entry name" value="HATPase"/>
    <property type="match status" value="1"/>
</dbReference>
<protein>
    <recommendedName>
        <fullName evidence="2">histidine kinase</fullName>
        <ecNumber evidence="2">2.7.13.3</ecNumber>
    </recommendedName>
</protein>
<dbReference type="Pfam" id="PF00512">
    <property type="entry name" value="HisKA"/>
    <property type="match status" value="1"/>
</dbReference>
<comment type="catalytic activity">
    <reaction evidence="1">
        <text>ATP + protein L-histidine = ADP + protein N-phospho-L-histidine.</text>
        <dbReference type="EC" id="2.7.13.3"/>
    </reaction>
</comment>
<dbReference type="PANTHER" id="PTHR45436:SF5">
    <property type="entry name" value="SENSOR HISTIDINE KINASE TRCS"/>
    <property type="match status" value="1"/>
</dbReference>
<keyword evidence="4" id="KW-0808">Transferase</keyword>
<evidence type="ECO:0000313" key="11">
    <source>
        <dbReference type="Proteomes" id="UP000183658"/>
    </source>
</evidence>
<gene>
    <name evidence="10" type="ORF">SAMN05444355_10787</name>
</gene>
<dbReference type="Proteomes" id="UP000183658">
    <property type="component" value="Unassembled WGS sequence"/>
</dbReference>
<dbReference type="InterPro" id="IPR005467">
    <property type="entry name" value="His_kinase_dom"/>
</dbReference>
<dbReference type="Gene3D" id="3.30.565.10">
    <property type="entry name" value="Histidine kinase-like ATPase, C-terminal domain"/>
    <property type="match status" value="1"/>
</dbReference>
<keyword evidence="3" id="KW-0597">Phosphoprotein</keyword>
<dbReference type="SMART" id="SM00388">
    <property type="entry name" value="HisKA"/>
    <property type="match status" value="1"/>
</dbReference>
<reference evidence="11" key="1">
    <citation type="submission" date="2016-10" db="EMBL/GenBank/DDBJ databases">
        <authorList>
            <person name="Varghese N."/>
            <person name="Submissions S."/>
        </authorList>
    </citation>
    <scope>NUCLEOTIDE SEQUENCE [LARGE SCALE GENOMIC DNA]</scope>
    <source>
        <strain evidence="11">DSM 15719</strain>
    </source>
</reference>
<feature type="transmembrane region" description="Helical" evidence="8">
    <location>
        <begin position="12"/>
        <end position="30"/>
    </location>
</feature>
<dbReference type="OrthoDB" id="1522504at2"/>
<accession>A0A1H9LPL0</accession>
<dbReference type="InterPro" id="IPR003594">
    <property type="entry name" value="HATPase_dom"/>
</dbReference>
<evidence type="ECO:0000256" key="5">
    <source>
        <dbReference type="ARBA" id="ARBA00022692"/>
    </source>
</evidence>
<dbReference type="InterPro" id="IPR036890">
    <property type="entry name" value="HATPase_C_sf"/>
</dbReference>
<dbReference type="EC" id="2.7.13.3" evidence="2"/>